<dbReference type="Pfam" id="PF01370">
    <property type="entry name" value="Epimerase"/>
    <property type="match status" value="1"/>
</dbReference>
<organism evidence="3">
    <name type="scientific">marine metagenome</name>
    <dbReference type="NCBI Taxonomy" id="408172"/>
    <lineage>
        <taxon>unclassified sequences</taxon>
        <taxon>metagenomes</taxon>
        <taxon>ecological metagenomes</taxon>
    </lineage>
</organism>
<dbReference type="Pfam" id="PF08338">
    <property type="entry name" value="DUF1731"/>
    <property type="match status" value="1"/>
</dbReference>
<dbReference type="PANTHER" id="PTHR11092:SF0">
    <property type="entry name" value="EPIMERASE FAMILY PROTEIN SDR39U1"/>
    <property type="match status" value="1"/>
</dbReference>
<evidence type="ECO:0008006" key="4">
    <source>
        <dbReference type="Google" id="ProtNLM"/>
    </source>
</evidence>
<name>A0A381U7A8_9ZZZZ</name>
<proteinExistence type="predicted"/>
<gene>
    <name evidence="3" type="ORF">METZ01_LOCUS76964</name>
</gene>
<dbReference type="AlphaFoldDB" id="A0A381U7A8"/>
<dbReference type="InterPro" id="IPR013549">
    <property type="entry name" value="DUF1731"/>
</dbReference>
<reference evidence="3" key="1">
    <citation type="submission" date="2018-05" db="EMBL/GenBank/DDBJ databases">
        <authorList>
            <person name="Lanie J.A."/>
            <person name="Ng W.-L."/>
            <person name="Kazmierczak K.M."/>
            <person name="Andrzejewski T.M."/>
            <person name="Davidsen T.M."/>
            <person name="Wayne K.J."/>
            <person name="Tettelin H."/>
            <person name="Glass J.I."/>
            <person name="Rusch D."/>
            <person name="Podicherti R."/>
            <person name="Tsui H.-C.T."/>
            <person name="Winkler M.E."/>
        </authorList>
    </citation>
    <scope>NUCLEOTIDE SEQUENCE</scope>
</reference>
<dbReference type="SUPFAM" id="SSF51735">
    <property type="entry name" value="NAD(P)-binding Rossmann-fold domains"/>
    <property type="match status" value="1"/>
</dbReference>
<evidence type="ECO:0000259" key="2">
    <source>
        <dbReference type="Pfam" id="PF08338"/>
    </source>
</evidence>
<dbReference type="InterPro" id="IPR036291">
    <property type="entry name" value="NAD(P)-bd_dom_sf"/>
</dbReference>
<protein>
    <recommendedName>
        <fullName evidence="4">DUF1731 domain-containing protein</fullName>
    </recommendedName>
</protein>
<feature type="non-terminal residue" evidence="3">
    <location>
        <position position="1"/>
    </location>
</feature>
<dbReference type="NCBIfam" id="TIGR01777">
    <property type="entry name" value="yfcH"/>
    <property type="match status" value="1"/>
</dbReference>
<feature type="domain" description="NAD-dependent epimerase/dehydratase" evidence="1">
    <location>
        <begin position="2"/>
        <end position="233"/>
    </location>
</feature>
<accession>A0A381U7A8</accession>
<dbReference type="InterPro" id="IPR001509">
    <property type="entry name" value="Epimerase_deHydtase"/>
</dbReference>
<evidence type="ECO:0000313" key="3">
    <source>
        <dbReference type="EMBL" id="SVA24110.1"/>
    </source>
</evidence>
<evidence type="ECO:0000259" key="1">
    <source>
        <dbReference type="Pfam" id="PF01370"/>
    </source>
</evidence>
<dbReference type="CDD" id="cd05242">
    <property type="entry name" value="SDR_a8"/>
    <property type="match status" value="1"/>
</dbReference>
<dbReference type="PANTHER" id="PTHR11092">
    <property type="entry name" value="SUGAR NUCLEOTIDE EPIMERASE RELATED"/>
    <property type="match status" value="1"/>
</dbReference>
<dbReference type="EMBL" id="UINC01005875">
    <property type="protein sequence ID" value="SVA24110.1"/>
    <property type="molecule type" value="Genomic_DNA"/>
</dbReference>
<dbReference type="InterPro" id="IPR010099">
    <property type="entry name" value="SDR39U1"/>
</dbReference>
<dbReference type="Gene3D" id="3.40.50.720">
    <property type="entry name" value="NAD(P)-binding Rossmann-like Domain"/>
    <property type="match status" value="1"/>
</dbReference>
<sequence>VIPGGSGLLGRSLSKALLQDGHEVVVLTRSLQPGVVVHESNNVDLPGLTNAGWQPDGTNGVGSWARLIDGATAVVNLTGEPIASKRWSVAQKACIRDSRVLGTRSVVGAIRAASDPPVTLVNASAIGYYSNRGDEELIEDSAPGNDFMAKCCIDWEAEAHKAEGIVERVVILRTGIALDQTGGALHKMLPPFKMFVGGQLGSGRQYMSWIHYADWVDLVRWALVTEEVTGIFNATAPEPVTNSEFSKALGRALHRPSLLPAPAFALRLMLGEMADALLLGGQRVQPSRALKLGFRFNFSTISQALGAILQ</sequence>
<feature type="domain" description="DUF1731" evidence="2">
    <location>
        <begin position="261"/>
        <end position="308"/>
    </location>
</feature>